<dbReference type="Gene3D" id="3.30.559.30">
    <property type="entry name" value="Nonribosomal peptide synthetase, condensation domain"/>
    <property type="match status" value="2"/>
</dbReference>
<feature type="compositionally biased region" description="Pro residues" evidence="4">
    <location>
        <begin position="232"/>
        <end position="241"/>
    </location>
</feature>
<evidence type="ECO:0000313" key="7">
    <source>
        <dbReference type="Proteomes" id="UP000293360"/>
    </source>
</evidence>
<feature type="domain" description="Carrier" evidence="5">
    <location>
        <begin position="126"/>
        <end position="199"/>
    </location>
</feature>
<dbReference type="Gene3D" id="3.30.559.10">
    <property type="entry name" value="Chloramphenicol acetyltransferase-like domain"/>
    <property type="match status" value="3"/>
</dbReference>
<feature type="compositionally biased region" description="Polar residues" evidence="4">
    <location>
        <begin position="2221"/>
        <end position="2237"/>
    </location>
</feature>
<dbReference type="Gene3D" id="3.40.50.12780">
    <property type="entry name" value="N-terminal domain of ligase-like"/>
    <property type="match status" value="1"/>
</dbReference>
<keyword evidence="1" id="KW-0596">Phosphopantetheine</keyword>
<dbReference type="InterPro" id="IPR023213">
    <property type="entry name" value="CAT-like_dom_sf"/>
</dbReference>
<sequence length="2314" mass="254775">MGGPLLLPRVDTSVELPEDGSSYRTCSMRSPSAGTCTEKRKSLPRIYTRFPDSKGGDRQTWLLESVSAAVADALGVDPSELPQPFGGINSLPSRTSVAWSQSDDRHSYSSSVYSPTFDYHWSPLGSLIHERIATAVADVLGLEISQISRGDSFVELGGDLQKARELSANCMTVGLSVEPDDVLACRTIAELETLITPLTTSGTDIAPSPLVVGLSSTDATPCRPRDVAIQPQQPPSLPPKAPGRLSTIAQRKPPRLKDESQPRPNTSSNHKEVEHILSLNGAISQAAVIRPKAGLFESQAVAFVHFRGNHYDDLPLARKEVEARVPQNYAPKVWITLQQMPLNEFGDINRRALQTWVQNVNEDIYEQIMSVNPQTNSTPPSSASEQHVSWLESGKVKEVFDLSPMQRLYLHTAMGTGPTRRSFYNDGHRFNQSVLLRLNKLADIEDVHAAVEAVVGHHSMLRCRFRPAKDSWCQWIETDISSSYEFSTHAVSTNDEVEEVIRIAQGMIDIEQGPVFAAKHFHTHDGYQMLYLVAHRLVIDFKSWHVITNDLDVLLTHGHLASGPSLSFSSWVTQQKRHAQTLGISGRSAFPISPSFWDYWGIQDDRNTYGDTVTASFTLSAGIVSMLGDNNQASKTDYSDIFISALLLSFSRTFCDRPAPTLWNVEHERSALETRVKETRRSIPGKGVPYFTACMMDAPSATSFVSLHCPMELIFTFAGDIRDLEGQNSFFEQIPAPSSCLMSKCSNIGPGVRRTSVFEICAVIDQGEAEFRFGYHRQSKHRDQIQSWIRGCEALLRETASRPRLQSPDLPLSDTPLLKVTPEELAQLNQEILPKLKLDASSVAAIYPVTGNQESVLIGESLNPGSSKAEAMYEFDTGNKLIDIGRVCAAWQHISDRQPALRTVFTHNKVHHVRRKLSSEYDISIDVNLRFENVSVDIGHRILNLNQAILVAHAFGRAIRTIIDSPASLVKQVDLFSEHDHKQILAWNSTPQPDTCDRPVHELIAVQASANPDIQAVCAWDGEFTYSELHEHSMALAGHLTTSGLKAQTLVPVIMDKSRWAVVAMLAVLYSNAVLIPVDAEATSLFSPVIKAVDASFVLTSDSVRGYLNNAELEIIVVNEYTVPAMSAQAAVANPVKTTSTDLACILFQHGFPQSQKATAYSHGALVMACVGQGPALRICASSRVMQLSSYSVDIALSEILTTLIQGGCICVPSASERLADFTGAAQRMHANWTYLTPPLSRKLNPESLTGLAVVCFRQDIDIDAYMSWAGRAKVFMVYSPLRACPLGLSAFEVEDARDIQCVGNPIRGNFWIVSPEDSRRLMPVGAVGELVIMSPAIATEIHLKEASVKEWARNVATTNSSGRSESDCRLLNTGQLVRYREEGRIELVSPDHEAGRIKSSTAQHSEIESILRRCLGRGTNVAVDTITFGVAEAPPIIAVFIEFGDNSFQGNENLTKLSRATKERLYLTKQKADMVLRGKLPTNMIPSAYIPVQQLPLTLSLEISRNDLRKLVTGLSRRELLNLAEIPDLVKVQGAQFKPHSFTKVENMIRSIWADVLGVPEAHIKGRDKFLNLGGDAVLAHKAVVACGEKHIVISVADVLCNISLGELARRITLTQTSTQNGNLSGQSSPLNAFPKDTDIPQFMDWEREKFEDVAEASSLQTLLVEAGSLRNPGNIDYFIINIPGQVNQLRLESACSRLVEVHPILRTGFALRGRQIFQTVFRPQSYHPESQRYRSSDWRLNGLVTKLIKRDQSLPVDFRHPITKFMFIDGDKTSTMVLRLSRAQYDEASLPSLLGDLSRLYNHPDRALKRYPSFCDMVRAAQNQDTNSAAEYWRSLLDGSTMAYVVSQPSPAIPTPGSKTIQQQFPISTMQNLAIPFETILNGAWSIVLSNLSGSDDVVFGQLVEGKSLSLASGHSVADVVGPSGNIIAVRTRVPGISIPPYEYLKCIQNQHAASMTHAHMQFADVVRDCTSWPAWTHFSTVVQHAKRHVRDTLNGFALGNAVCKVNCLESNLQNSDIFVRSTMTGPANVNLSLTFCEKRVRQSIADEALKMLCSTVKLLTSEFVMKPLPFKVLNGLNTTPKIPLPSAPRQGVHLKGPVGSVPLNHAQAIKNVIEAAWQTVLDTHASSLSDIRFIPFYEIWGSLMAAAELARYYTERIPGLNLPGLQHVEFAVEDIIAHPSMAHQYELIIAKRQGPHPRRHSSLFYPVVSNRGADSPRLASSSMPSANHSVQTDGIGTPASHCPVSSSSSVESMTTGSSQSDRDELLDDAKLVAPVRGSDKKIKQLLGVDLAKLPSGMRIVTPQWSERGTLL</sequence>
<dbReference type="Pfam" id="PF00668">
    <property type="entry name" value="Condensation"/>
    <property type="match status" value="2"/>
</dbReference>
<evidence type="ECO:0000256" key="4">
    <source>
        <dbReference type="SAM" id="MobiDB-lite"/>
    </source>
</evidence>
<dbReference type="Pfam" id="PF00550">
    <property type="entry name" value="PP-binding"/>
    <property type="match status" value="2"/>
</dbReference>
<dbReference type="STRING" id="155417.A0A4Q4TDY0"/>
<comment type="caution">
    <text evidence="6">The sequence shown here is derived from an EMBL/GenBank/DDBJ whole genome shotgun (WGS) entry which is preliminary data.</text>
</comment>
<gene>
    <name evidence="6" type="ORF">DL764_004157</name>
</gene>
<dbReference type="Gene3D" id="1.10.1200.10">
    <property type="entry name" value="ACP-like"/>
    <property type="match status" value="2"/>
</dbReference>
<dbReference type="EMBL" id="QJNU01000189">
    <property type="protein sequence ID" value="RYP04945.1"/>
    <property type="molecule type" value="Genomic_DNA"/>
</dbReference>
<feature type="compositionally biased region" description="Polar residues" evidence="4">
    <location>
        <begin position="22"/>
        <end position="35"/>
    </location>
</feature>
<evidence type="ECO:0000313" key="6">
    <source>
        <dbReference type="EMBL" id="RYP04945.1"/>
    </source>
</evidence>
<evidence type="ECO:0000256" key="1">
    <source>
        <dbReference type="ARBA" id="ARBA00022450"/>
    </source>
</evidence>
<keyword evidence="7" id="KW-1185">Reference proteome</keyword>
<reference evidence="6 7" key="1">
    <citation type="submission" date="2018-06" db="EMBL/GenBank/DDBJ databases">
        <title>Complete Genomes of Monosporascus.</title>
        <authorList>
            <person name="Robinson A.J."/>
            <person name="Natvig D.O."/>
        </authorList>
    </citation>
    <scope>NUCLEOTIDE SEQUENCE [LARGE SCALE GENOMIC DNA]</scope>
    <source>
        <strain evidence="6 7">CBS 110550</strain>
    </source>
</reference>
<dbReference type="Pfam" id="PF00501">
    <property type="entry name" value="AMP-binding"/>
    <property type="match status" value="1"/>
</dbReference>
<proteinExistence type="inferred from homology"/>
<keyword evidence="2" id="KW-0597">Phosphoprotein</keyword>
<organism evidence="6 7">
    <name type="scientific">Monosporascus ibericus</name>
    <dbReference type="NCBI Taxonomy" id="155417"/>
    <lineage>
        <taxon>Eukaryota</taxon>
        <taxon>Fungi</taxon>
        <taxon>Dikarya</taxon>
        <taxon>Ascomycota</taxon>
        <taxon>Pezizomycotina</taxon>
        <taxon>Sordariomycetes</taxon>
        <taxon>Xylariomycetidae</taxon>
        <taxon>Xylariales</taxon>
        <taxon>Xylariales incertae sedis</taxon>
        <taxon>Monosporascus</taxon>
    </lineage>
</organism>
<feature type="region of interest" description="Disordered" evidence="4">
    <location>
        <begin position="18"/>
        <end position="37"/>
    </location>
</feature>
<dbReference type="OrthoDB" id="416786at2759"/>
<dbReference type="InterPro" id="IPR009081">
    <property type="entry name" value="PP-bd_ACP"/>
</dbReference>
<dbReference type="SUPFAM" id="SSF47336">
    <property type="entry name" value="ACP-like"/>
    <property type="match status" value="2"/>
</dbReference>
<dbReference type="Proteomes" id="UP000293360">
    <property type="component" value="Unassembled WGS sequence"/>
</dbReference>
<dbReference type="InterPro" id="IPR000873">
    <property type="entry name" value="AMP-dep_synth/lig_dom"/>
</dbReference>
<dbReference type="SUPFAM" id="SSF52777">
    <property type="entry name" value="CoA-dependent acyltransferases"/>
    <property type="match status" value="4"/>
</dbReference>
<feature type="region of interest" description="Disordered" evidence="4">
    <location>
        <begin position="2218"/>
        <end position="2266"/>
    </location>
</feature>
<dbReference type="PANTHER" id="PTHR45398">
    <property type="match status" value="1"/>
</dbReference>
<dbReference type="InterPro" id="IPR042099">
    <property type="entry name" value="ANL_N_sf"/>
</dbReference>
<accession>A0A4Q4TDY0</accession>
<dbReference type="InterPro" id="IPR036736">
    <property type="entry name" value="ACP-like_sf"/>
</dbReference>
<comment type="similarity">
    <text evidence="3">Belongs to the NRP synthetase family.</text>
</comment>
<dbReference type="SUPFAM" id="SSF56801">
    <property type="entry name" value="Acetyl-CoA synthetase-like"/>
    <property type="match status" value="2"/>
</dbReference>
<dbReference type="Gene3D" id="3.30.300.30">
    <property type="match status" value="2"/>
</dbReference>
<protein>
    <recommendedName>
        <fullName evidence="5">Carrier domain-containing protein</fullName>
    </recommendedName>
</protein>
<name>A0A4Q4TDY0_9PEZI</name>
<dbReference type="InterPro" id="IPR045851">
    <property type="entry name" value="AMP-bd_C_sf"/>
</dbReference>
<dbReference type="InterPro" id="IPR001242">
    <property type="entry name" value="Condensation_dom"/>
</dbReference>
<feature type="region of interest" description="Disordered" evidence="4">
    <location>
        <begin position="221"/>
        <end position="270"/>
    </location>
</feature>
<dbReference type="GO" id="GO:0003824">
    <property type="term" value="F:catalytic activity"/>
    <property type="evidence" value="ECO:0007669"/>
    <property type="project" value="InterPro"/>
</dbReference>
<dbReference type="PANTHER" id="PTHR45398:SF1">
    <property type="entry name" value="ENZYME, PUTATIVE (JCVI)-RELATED"/>
    <property type="match status" value="1"/>
</dbReference>
<feature type="compositionally biased region" description="Low complexity" evidence="4">
    <location>
        <begin position="2243"/>
        <end position="2262"/>
    </location>
</feature>
<evidence type="ECO:0000259" key="5">
    <source>
        <dbReference type="PROSITE" id="PS50075"/>
    </source>
</evidence>
<evidence type="ECO:0000256" key="3">
    <source>
        <dbReference type="ARBA" id="ARBA00029454"/>
    </source>
</evidence>
<dbReference type="PROSITE" id="PS50075">
    <property type="entry name" value="CARRIER"/>
    <property type="match status" value="1"/>
</dbReference>
<evidence type="ECO:0000256" key="2">
    <source>
        <dbReference type="ARBA" id="ARBA00022553"/>
    </source>
</evidence>